<protein>
    <submittedName>
        <fullName evidence="1">Uncharacterized protein</fullName>
    </submittedName>
</protein>
<evidence type="ECO:0000313" key="1">
    <source>
        <dbReference type="EMBL" id="RBP46554.1"/>
    </source>
</evidence>
<gene>
    <name evidence="1" type="ORF">DES53_102945</name>
</gene>
<dbReference type="EMBL" id="QNRR01000002">
    <property type="protein sequence ID" value="RBP46554.1"/>
    <property type="molecule type" value="Genomic_DNA"/>
</dbReference>
<dbReference type="OrthoDB" id="7060648at2"/>
<dbReference type="AlphaFoldDB" id="A0A366HUH0"/>
<organism evidence="1 2">
    <name type="scientific">Roseimicrobium gellanilyticum</name>
    <dbReference type="NCBI Taxonomy" id="748857"/>
    <lineage>
        <taxon>Bacteria</taxon>
        <taxon>Pseudomonadati</taxon>
        <taxon>Verrucomicrobiota</taxon>
        <taxon>Verrucomicrobiia</taxon>
        <taxon>Verrucomicrobiales</taxon>
        <taxon>Verrucomicrobiaceae</taxon>
        <taxon>Roseimicrobium</taxon>
    </lineage>
</organism>
<proteinExistence type="predicted"/>
<dbReference type="Proteomes" id="UP000253426">
    <property type="component" value="Unassembled WGS sequence"/>
</dbReference>
<name>A0A366HUH0_9BACT</name>
<keyword evidence="2" id="KW-1185">Reference proteome</keyword>
<sequence>MSDSPDATAPTSKLSVHDNELYRYEFDSRTSTLVLHTLFDALVPIEYTDVWFLGVWYHHLEEVLGKDIILDVEESSVDWTMKAFSTLFSQLQKDGWPRLDWRTETLQEAVAKLKLRVWNISSSYGLSGFVIAKEMRMVSKSGQSPPLTFPLEQSHI</sequence>
<comment type="caution">
    <text evidence="1">The sequence shown here is derived from an EMBL/GenBank/DDBJ whole genome shotgun (WGS) entry which is preliminary data.</text>
</comment>
<dbReference type="RefSeq" id="WP_113958059.1">
    <property type="nucleotide sequence ID" value="NZ_QNRR01000002.1"/>
</dbReference>
<evidence type="ECO:0000313" key="2">
    <source>
        <dbReference type="Proteomes" id="UP000253426"/>
    </source>
</evidence>
<reference evidence="1 2" key="1">
    <citation type="submission" date="2018-06" db="EMBL/GenBank/DDBJ databases">
        <title>Genomic Encyclopedia of Type Strains, Phase IV (KMG-IV): sequencing the most valuable type-strain genomes for metagenomic binning, comparative biology and taxonomic classification.</title>
        <authorList>
            <person name="Goeker M."/>
        </authorList>
    </citation>
    <scope>NUCLEOTIDE SEQUENCE [LARGE SCALE GENOMIC DNA]</scope>
    <source>
        <strain evidence="1 2">DSM 25532</strain>
    </source>
</reference>
<accession>A0A366HUH0</accession>